<evidence type="ECO:0000313" key="3">
    <source>
        <dbReference type="EMBL" id="KGB32605.1"/>
    </source>
</evidence>
<dbReference type="KEGG" id="shx:MS3_00010800"/>
<reference evidence="2" key="3">
    <citation type="submission" date="2021-06" db="EMBL/GenBank/DDBJ databases">
        <title>Chromosome-level genome assembly for S. haematobium.</title>
        <authorList>
            <person name="Stroehlein A.J."/>
        </authorList>
    </citation>
    <scope>NUCLEOTIDE SEQUENCE</scope>
</reference>
<dbReference type="EMBL" id="AMPZ03000004">
    <property type="protein sequence ID" value="KAH9585280.1"/>
    <property type="molecule type" value="Genomic_DNA"/>
</dbReference>
<gene>
    <name evidence="2" type="ORF">MS3_00010800</name>
    <name evidence="3" type="ORF">MS3_00727</name>
</gene>
<keyword evidence="4" id="KW-1185">Reference proteome</keyword>
<proteinExistence type="predicted"/>
<feature type="chain" id="PRO_5042326929" evidence="1">
    <location>
        <begin position="19"/>
        <end position="76"/>
    </location>
</feature>
<sequence>MIRLLTVIIYMFAISSNANPHGYLKSEVPEAVLDSNSFIDNSPYYYQRSHIPKWWKIMNEKRWFPIKEFRGGLMEV</sequence>
<protein>
    <submittedName>
        <fullName evidence="3">Uncharacterized protein</fullName>
    </submittedName>
</protein>
<evidence type="ECO:0000256" key="1">
    <source>
        <dbReference type="SAM" id="SignalP"/>
    </source>
</evidence>
<dbReference type="RefSeq" id="XP_012792362.1">
    <property type="nucleotide sequence ID" value="XM_012936908.2"/>
</dbReference>
<feature type="signal peptide" evidence="1">
    <location>
        <begin position="1"/>
        <end position="18"/>
    </location>
</feature>
<evidence type="ECO:0000313" key="2">
    <source>
        <dbReference type="EMBL" id="KAH9585280.1"/>
    </source>
</evidence>
<organism evidence="3">
    <name type="scientific">Schistosoma haematobium</name>
    <name type="common">Blood fluke</name>
    <dbReference type="NCBI Taxonomy" id="6185"/>
    <lineage>
        <taxon>Eukaryota</taxon>
        <taxon>Metazoa</taxon>
        <taxon>Spiralia</taxon>
        <taxon>Lophotrochozoa</taxon>
        <taxon>Platyhelminthes</taxon>
        <taxon>Trematoda</taxon>
        <taxon>Digenea</taxon>
        <taxon>Strigeidida</taxon>
        <taxon>Schistosomatoidea</taxon>
        <taxon>Schistosomatidae</taxon>
        <taxon>Schistosoma</taxon>
    </lineage>
</organism>
<name>A0A094ZE29_SCHHA</name>
<reference evidence="2" key="2">
    <citation type="journal article" date="2019" name="Gigascience">
        <title>High-quality Schistosoma haematobium genome achieved by single-molecule and long-range sequencing.</title>
        <authorList>
            <person name="Stroehlein A.J."/>
            <person name="Korhonen P.K."/>
            <person name="Chong T.M."/>
            <person name="Lim Y.L."/>
            <person name="Chan K.G."/>
            <person name="Webster B."/>
            <person name="Rollinson D."/>
            <person name="Brindley P.J."/>
            <person name="Gasser R.B."/>
            <person name="Young N.D."/>
        </authorList>
    </citation>
    <scope>NUCLEOTIDE SEQUENCE</scope>
</reference>
<keyword evidence="1" id="KW-0732">Signal</keyword>
<dbReference type="Proteomes" id="UP000471633">
    <property type="component" value="Unassembled WGS sequence"/>
</dbReference>
<dbReference type="OrthoDB" id="6219646at2759"/>
<dbReference type="AlphaFoldDB" id="A0A094ZE29"/>
<dbReference type="EMBL" id="KL250509">
    <property type="protein sequence ID" value="KGB32605.1"/>
    <property type="molecule type" value="Genomic_DNA"/>
</dbReference>
<evidence type="ECO:0000313" key="4">
    <source>
        <dbReference type="Proteomes" id="UP000471633"/>
    </source>
</evidence>
<reference evidence="2" key="4">
    <citation type="journal article" date="2022" name="PLoS Pathog.">
        <title>Chromosome-level genome of Schistosoma haematobium underpins genome-wide explorations of molecular variation.</title>
        <authorList>
            <person name="Stroehlein A.J."/>
            <person name="Korhonen P.K."/>
            <person name="Lee V.V."/>
            <person name="Ralph S.A."/>
            <person name="Mentink-Kane M."/>
            <person name="You H."/>
            <person name="McManus D.P."/>
            <person name="Tchuente L.T."/>
            <person name="Stothard J.R."/>
            <person name="Kaur P."/>
            <person name="Dudchenko O."/>
            <person name="Aiden E.L."/>
            <person name="Yang B."/>
            <person name="Yang H."/>
            <person name="Emery A.M."/>
            <person name="Webster B.L."/>
            <person name="Brindley P.J."/>
            <person name="Rollinson D."/>
            <person name="Chang B.C.H."/>
            <person name="Gasser R.B."/>
            <person name="Young N.D."/>
        </authorList>
    </citation>
    <scope>NUCLEOTIDE SEQUENCE</scope>
</reference>
<dbReference type="GeneID" id="24588524"/>
<dbReference type="CTD" id="24588524"/>
<accession>A0A094ZE29</accession>
<reference evidence="3" key="1">
    <citation type="journal article" date="2012" name="Nat. Genet.">
        <title>Whole-genome sequence of Schistosoma haematobium.</title>
        <authorList>
            <person name="Young N.D."/>
            <person name="Jex A.R."/>
            <person name="Li B."/>
            <person name="Liu S."/>
            <person name="Yang L."/>
            <person name="Xiong Z."/>
            <person name="Li Y."/>
            <person name="Cantacessi C."/>
            <person name="Hall R.S."/>
            <person name="Xu X."/>
            <person name="Chen F."/>
            <person name="Wu X."/>
            <person name="Zerlotini A."/>
            <person name="Oliveira G."/>
            <person name="Hofmann A."/>
            <person name="Zhang G."/>
            <person name="Fang X."/>
            <person name="Kang Y."/>
            <person name="Campbell B.E."/>
            <person name="Loukas A."/>
            <person name="Ranganathan S."/>
            <person name="Rollinson D."/>
            <person name="Rinaldi G."/>
            <person name="Brindley P.J."/>
            <person name="Yang H."/>
            <person name="Wang J."/>
            <person name="Wang J."/>
            <person name="Gasser R.B."/>
        </authorList>
    </citation>
    <scope>NUCLEOTIDE SEQUENCE [LARGE SCALE GENOMIC DNA]</scope>
</reference>